<evidence type="ECO:0000313" key="3">
    <source>
        <dbReference type="Proteomes" id="UP001467690"/>
    </source>
</evidence>
<keyword evidence="1" id="KW-1133">Transmembrane helix</keyword>
<sequence length="140" mass="16543">MLFINFVLLGCYNTYRQYLIAKQLTTKDYIKFKRKNRPRVPELKWQGHTCENQIGINKNSLFGLVWLNEKGIHIYFYTLIFCGPVFIAWKNVVSLKRLPIESVSDSYYVRVYLDCSNCELFIPICFMYEKFIPNSVGVSD</sequence>
<protein>
    <submittedName>
        <fullName evidence="2">Uncharacterized protein</fullName>
    </submittedName>
</protein>
<evidence type="ECO:0000256" key="1">
    <source>
        <dbReference type="SAM" id="Phobius"/>
    </source>
</evidence>
<reference evidence="2 3" key="1">
    <citation type="submission" date="2024-06" db="EMBL/GenBank/DDBJ databases">
        <authorList>
            <person name="Chen R.Y."/>
        </authorList>
    </citation>
    <scope>NUCLEOTIDE SEQUENCE [LARGE SCALE GENOMIC DNA]</scope>
    <source>
        <strain evidence="2 3">D2</strain>
    </source>
</reference>
<dbReference type="RefSeq" id="WP_143870016.1">
    <property type="nucleotide sequence ID" value="NZ_CP041660.1"/>
</dbReference>
<organism evidence="2 3">
    <name type="scientific">Catenovulum sediminis</name>
    <dbReference type="NCBI Taxonomy" id="1740262"/>
    <lineage>
        <taxon>Bacteria</taxon>
        <taxon>Pseudomonadati</taxon>
        <taxon>Pseudomonadota</taxon>
        <taxon>Gammaproteobacteria</taxon>
        <taxon>Alteromonadales</taxon>
        <taxon>Alteromonadaceae</taxon>
        <taxon>Catenovulum</taxon>
    </lineage>
</organism>
<comment type="caution">
    <text evidence="2">The sequence shown here is derived from an EMBL/GenBank/DDBJ whole genome shotgun (WGS) entry which is preliminary data.</text>
</comment>
<proteinExistence type="predicted"/>
<gene>
    <name evidence="2" type="ORF">ABS311_14945</name>
</gene>
<keyword evidence="3" id="KW-1185">Reference proteome</keyword>
<keyword evidence="1" id="KW-0812">Transmembrane</keyword>
<accession>A0ABV1RKG3</accession>
<evidence type="ECO:0000313" key="2">
    <source>
        <dbReference type="EMBL" id="MER2493177.1"/>
    </source>
</evidence>
<dbReference type="EMBL" id="JBELOE010000255">
    <property type="protein sequence ID" value="MER2493177.1"/>
    <property type="molecule type" value="Genomic_DNA"/>
</dbReference>
<dbReference type="Proteomes" id="UP001467690">
    <property type="component" value="Unassembled WGS sequence"/>
</dbReference>
<keyword evidence="1" id="KW-0472">Membrane</keyword>
<name>A0ABV1RKG3_9ALTE</name>
<feature type="transmembrane region" description="Helical" evidence="1">
    <location>
        <begin position="72"/>
        <end position="89"/>
    </location>
</feature>